<gene>
    <name evidence="3" type="ORF">NA57DRAFT_35008</name>
</gene>
<comment type="caution">
    <text evidence="3">The sequence shown here is derived from an EMBL/GenBank/DDBJ whole genome shotgun (WGS) entry which is preliminary data.</text>
</comment>
<evidence type="ECO:0000313" key="3">
    <source>
        <dbReference type="EMBL" id="KAF2101193.1"/>
    </source>
</evidence>
<dbReference type="EMBL" id="ML978123">
    <property type="protein sequence ID" value="KAF2101193.1"/>
    <property type="molecule type" value="Genomic_DNA"/>
</dbReference>
<dbReference type="InterPro" id="IPR051340">
    <property type="entry name" value="Haloalkane_dehalogenase"/>
</dbReference>
<evidence type="ECO:0000256" key="1">
    <source>
        <dbReference type="ARBA" id="ARBA00022801"/>
    </source>
</evidence>
<dbReference type="InterPro" id="IPR029058">
    <property type="entry name" value="AB_hydrolase_fold"/>
</dbReference>
<dbReference type="Proteomes" id="UP000799772">
    <property type="component" value="Unassembled WGS sequence"/>
</dbReference>
<reference evidence="3" key="1">
    <citation type="journal article" date="2020" name="Stud. Mycol.">
        <title>101 Dothideomycetes genomes: a test case for predicting lifestyles and emergence of pathogens.</title>
        <authorList>
            <person name="Haridas S."/>
            <person name="Albert R."/>
            <person name="Binder M."/>
            <person name="Bloem J."/>
            <person name="Labutti K."/>
            <person name="Salamov A."/>
            <person name="Andreopoulos B."/>
            <person name="Baker S."/>
            <person name="Barry K."/>
            <person name="Bills G."/>
            <person name="Bluhm B."/>
            <person name="Cannon C."/>
            <person name="Castanera R."/>
            <person name="Culley D."/>
            <person name="Daum C."/>
            <person name="Ezra D."/>
            <person name="Gonzalez J."/>
            <person name="Henrissat B."/>
            <person name="Kuo A."/>
            <person name="Liang C."/>
            <person name="Lipzen A."/>
            <person name="Lutzoni F."/>
            <person name="Magnuson J."/>
            <person name="Mondo S."/>
            <person name="Nolan M."/>
            <person name="Ohm R."/>
            <person name="Pangilinan J."/>
            <person name="Park H.-J."/>
            <person name="Ramirez L."/>
            <person name="Alfaro M."/>
            <person name="Sun H."/>
            <person name="Tritt A."/>
            <person name="Yoshinaga Y."/>
            <person name="Zwiers L.-H."/>
            <person name="Turgeon B."/>
            <person name="Goodwin S."/>
            <person name="Spatafora J."/>
            <person name="Crous P."/>
            <person name="Grigoriev I."/>
        </authorList>
    </citation>
    <scope>NUCLEOTIDE SEQUENCE</scope>
    <source>
        <strain evidence="3">CBS 133067</strain>
    </source>
</reference>
<dbReference type="Pfam" id="PF00561">
    <property type="entry name" value="Abhydrolase_1"/>
    <property type="match status" value="1"/>
</dbReference>
<feature type="domain" description="AB hydrolase-1" evidence="2">
    <location>
        <begin position="29"/>
        <end position="274"/>
    </location>
</feature>
<evidence type="ECO:0000313" key="4">
    <source>
        <dbReference type="Proteomes" id="UP000799772"/>
    </source>
</evidence>
<dbReference type="PANTHER" id="PTHR42977:SF3">
    <property type="entry name" value="AB HYDROLASE-1 DOMAIN-CONTAINING PROTEIN"/>
    <property type="match status" value="1"/>
</dbReference>
<dbReference type="InterPro" id="IPR000639">
    <property type="entry name" value="Epox_hydrolase-like"/>
</dbReference>
<organism evidence="3 4">
    <name type="scientific">Rhizodiscina lignyota</name>
    <dbReference type="NCBI Taxonomy" id="1504668"/>
    <lineage>
        <taxon>Eukaryota</taxon>
        <taxon>Fungi</taxon>
        <taxon>Dikarya</taxon>
        <taxon>Ascomycota</taxon>
        <taxon>Pezizomycotina</taxon>
        <taxon>Dothideomycetes</taxon>
        <taxon>Pleosporomycetidae</taxon>
        <taxon>Aulographales</taxon>
        <taxon>Rhizodiscinaceae</taxon>
        <taxon>Rhizodiscina</taxon>
    </lineage>
</organism>
<dbReference type="AlphaFoldDB" id="A0A9P4IJL9"/>
<sequence length="300" mass="33698">MDPTLPQFHNITVNGLNISYVEAGSPDLPTILLWHGFPSSHNQFRDFIPLLSDEYHLVAPSYPGYGTSESPPNFKYTFASITTVMGAFLHALQITSYVSYIFDYGAPIALRLALENEHANKAIITQNGNAYIEGFGQEFWAPIFATWNTSDSPAAREALKDAYLNLDFTRAQYTTGVPEEDLKLINPNAYTYDFYTSTFGTAGQDRQLDLLYDYRTNVPLYPAFHEYFRKTQIPLLAVWGKGDPAFIPPGAEAFKKDLPKAQVSFVDSGHFALETQREEIAKRVRAFLKEIGYVGKGKDC</sequence>
<accession>A0A9P4IJL9</accession>
<dbReference type="SUPFAM" id="SSF53474">
    <property type="entry name" value="alpha/beta-Hydrolases"/>
    <property type="match status" value="1"/>
</dbReference>
<dbReference type="GO" id="GO:0004301">
    <property type="term" value="F:epoxide hydrolase activity"/>
    <property type="evidence" value="ECO:0007669"/>
    <property type="project" value="TreeGrafter"/>
</dbReference>
<proteinExistence type="predicted"/>
<keyword evidence="4" id="KW-1185">Reference proteome</keyword>
<evidence type="ECO:0000259" key="2">
    <source>
        <dbReference type="Pfam" id="PF00561"/>
    </source>
</evidence>
<dbReference type="PANTHER" id="PTHR42977">
    <property type="entry name" value="HYDROLASE-RELATED"/>
    <property type="match status" value="1"/>
</dbReference>
<protein>
    <submittedName>
        <fullName evidence="3">Alpha/beta-hydrolase</fullName>
    </submittedName>
</protein>
<dbReference type="OrthoDB" id="284184at2759"/>
<dbReference type="InterPro" id="IPR000073">
    <property type="entry name" value="AB_hydrolase_1"/>
</dbReference>
<dbReference type="Gene3D" id="3.40.50.1820">
    <property type="entry name" value="alpha/beta hydrolase"/>
    <property type="match status" value="1"/>
</dbReference>
<name>A0A9P4IJL9_9PEZI</name>
<dbReference type="PRINTS" id="PR00412">
    <property type="entry name" value="EPOXHYDRLASE"/>
</dbReference>
<keyword evidence="1" id="KW-0378">Hydrolase</keyword>